<organism evidence="2 4">
    <name type="scientific">Treponema socranskii subsp. socranskii VPI DR56BR1116 = ATCC 35536</name>
    <dbReference type="NCBI Taxonomy" id="1125725"/>
    <lineage>
        <taxon>Bacteria</taxon>
        <taxon>Pseudomonadati</taxon>
        <taxon>Spirochaetota</taxon>
        <taxon>Spirochaetia</taxon>
        <taxon>Spirochaetales</taxon>
        <taxon>Treponemataceae</taxon>
        <taxon>Treponema</taxon>
    </lineage>
</organism>
<comment type="caution">
    <text evidence="2">The sequence shown here is derived from an EMBL/GenBank/DDBJ whole genome shotgun (WGS) entry which is preliminary data.</text>
</comment>
<keyword evidence="5" id="KW-1185">Reference proteome</keyword>
<proteinExistence type="predicted"/>
<accession>U2MZL5</accession>
<feature type="transmembrane region" description="Helical" evidence="1">
    <location>
        <begin position="6"/>
        <end position="27"/>
    </location>
</feature>
<dbReference type="EMBL" id="AVQI01000018">
    <property type="protein sequence ID" value="ERK04629.1"/>
    <property type="molecule type" value="Genomic_DNA"/>
</dbReference>
<keyword evidence="1" id="KW-1133">Transmembrane helix</keyword>
<dbReference type="PATRIC" id="fig|1125725.3.peg.1419"/>
<dbReference type="AlphaFoldDB" id="U2MZL5"/>
<dbReference type="RefSeq" id="WP_021330482.1">
    <property type="nucleotide sequence ID" value="NZ_AUZJ01000039.1"/>
</dbReference>
<gene>
    <name evidence="3" type="ORF">HMPREF0860_2542</name>
    <name evidence="2" type="ORF">HMPREF1325_0988</name>
</gene>
<evidence type="ECO:0000313" key="4">
    <source>
        <dbReference type="Proteomes" id="UP000016412"/>
    </source>
</evidence>
<feature type="transmembrane region" description="Helical" evidence="1">
    <location>
        <begin position="74"/>
        <end position="93"/>
    </location>
</feature>
<keyword evidence="1" id="KW-0812">Transmembrane</keyword>
<name>U2MZL5_TRESO</name>
<evidence type="ECO:0000313" key="2">
    <source>
        <dbReference type="EMBL" id="ERF60611.1"/>
    </source>
</evidence>
<dbReference type="Proteomes" id="UP000016412">
    <property type="component" value="Unassembled WGS sequence"/>
</dbReference>
<evidence type="ECO:0000313" key="3">
    <source>
        <dbReference type="EMBL" id="ERK04629.1"/>
    </source>
</evidence>
<sequence>MAQGDILLSIIKLVLGGISAFCAIMLWSKTRDAAWMSLAAGVVTSYASFVYDMMTNLGVILPNALTVAGIPLPTLLFAVVPSCFFIVAFILMIRRNR</sequence>
<dbReference type="STRING" id="1125725.HMPREF1325_0988"/>
<keyword evidence="1" id="KW-0472">Membrane</keyword>
<dbReference type="Proteomes" id="UP000016646">
    <property type="component" value="Unassembled WGS sequence"/>
</dbReference>
<dbReference type="OrthoDB" id="361683at2"/>
<feature type="transmembrane region" description="Helical" evidence="1">
    <location>
        <begin position="34"/>
        <end position="54"/>
    </location>
</feature>
<evidence type="ECO:0000313" key="5">
    <source>
        <dbReference type="Proteomes" id="UP000016646"/>
    </source>
</evidence>
<dbReference type="EMBL" id="AUZJ01000039">
    <property type="protein sequence ID" value="ERF60611.1"/>
    <property type="molecule type" value="Genomic_DNA"/>
</dbReference>
<dbReference type="eggNOG" id="ENOG502ZS7H">
    <property type="taxonomic scope" value="Bacteria"/>
</dbReference>
<reference evidence="4 5" key="1">
    <citation type="submission" date="2013-08" db="EMBL/GenBank/DDBJ databases">
        <authorList>
            <person name="Durkin A.S."/>
            <person name="Haft D.R."/>
            <person name="McCorrison J."/>
            <person name="Torralba M."/>
            <person name="Gillis M."/>
            <person name="Haft D.H."/>
            <person name="Methe B."/>
            <person name="Sutton G."/>
            <person name="Nelson K.E."/>
        </authorList>
    </citation>
    <scope>NUCLEOTIDE SEQUENCE [LARGE SCALE GENOMIC DNA]</scope>
    <source>
        <strain evidence="3 5">ATCC 35536</strain>
        <strain evidence="2 4">VPI DR56BR1116</strain>
    </source>
</reference>
<protein>
    <submittedName>
        <fullName evidence="2">Uncharacterized protein</fullName>
    </submittedName>
</protein>
<evidence type="ECO:0000256" key="1">
    <source>
        <dbReference type="SAM" id="Phobius"/>
    </source>
</evidence>